<feature type="region of interest" description="Disordered" evidence="1">
    <location>
        <begin position="1"/>
        <end position="79"/>
    </location>
</feature>
<keyword evidence="3" id="KW-1185">Reference proteome</keyword>
<organism evidence="2 3">
    <name type="scientific">Streptomyces crystallinus</name>
    <dbReference type="NCBI Taxonomy" id="68191"/>
    <lineage>
        <taxon>Bacteria</taxon>
        <taxon>Bacillati</taxon>
        <taxon>Actinomycetota</taxon>
        <taxon>Actinomycetes</taxon>
        <taxon>Kitasatosporales</taxon>
        <taxon>Streptomycetaceae</taxon>
        <taxon>Streptomyces</taxon>
    </lineage>
</organism>
<dbReference type="EMBL" id="BAAACA010000014">
    <property type="protein sequence ID" value="GAA0596174.1"/>
    <property type="molecule type" value="Genomic_DNA"/>
</dbReference>
<gene>
    <name evidence="2" type="ORF">GCM10010394_27130</name>
</gene>
<feature type="compositionally biased region" description="Basic and acidic residues" evidence="1">
    <location>
        <begin position="37"/>
        <end position="57"/>
    </location>
</feature>
<evidence type="ECO:0000313" key="3">
    <source>
        <dbReference type="Proteomes" id="UP001500668"/>
    </source>
</evidence>
<feature type="compositionally biased region" description="Acidic residues" evidence="1">
    <location>
        <begin position="61"/>
        <end position="79"/>
    </location>
</feature>
<proteinExistence type="predicted"/>
<accession>A0ABP3QRR6</accession>
<feature type="compositionally biased region" description="Basic and acidic residues" evidence="1">
    <location>
        <begin position="1"/>
        <end position="14"/>
    </location>
</feature>
<sequence length="79" mass="8694">MADSDKNRKDRDGPEGSSQEDEPKTPDLPPPTSPKPGQEHGREDPRRRPREQGDGRAGEAAPDDQNEPADEVEPEEPPD</sequence>
<name>A0ABP3QRR6_9ACTN</name>
<evidence type="ECO:0000256" key="1">
    <source>
        <dbReference type="SAM" id="MobiDB-lite"/>
    </source>
</evidence>
<reference evidence="3" key="1">
    <citation type="journal article" date="2019" name="Int. J. Syst. Evol. Microbiol.">
        <title>The Global Catalogue of Microorganisms (GCM) 10K type strain sequencing project: providing services to taxonomists for standard genome sequencing and annotation.</title>
        <authorList>
            <consortium name="The Broad Institute Genomics Platform"/>
            <consortium name="The Broad Institute Genome Sequencing Center for Infectious Disease"/>
            <person name="Wu L."/>
            <person name="Ma J."/>
        </authorList>
    </citation>
    <scope>NUCLEOTIDE SEQUENCE [LARGE SCALE GENOMIC DNA]</scope>
    <source>
        <strain evidence="3">JCM 5067</strain>
    </source>
</reference>
<dbReference type="RefSeq" id="WP_344073756.1">
    <property type="nucleotide sequence ID" value="NZ_BAAACA010000014.1"/>
</dbReference>
<protein>
    <submittedName>
        <fullName evidence="2">Uncharacterized protein</fullName>
    </submittedName>
</protein>
<comment type="caution">
    <text evidence="2">The sequence shown here is derived from an EMBL/GenBank/DDBJ whole genome shotgun (WGS) entry which is preliminary data.</text>
</comment>
<dbReference type="Proteomes" id="UP001500668">
    <property type="component" value="Unassembled WGS sequence"/>
</dbReference>
<evidence type="ECO:0000313" key="2">
    <source>
        <dbReference type="EMBL" id="GAA0596174.1"/>
    </source>
</evidence>